<sequence length="1439" mass="162389">AMSKNKETRTYNISVVGLSGTEKEKGSCGVGKSCLSNRFIRPKADDYHTEHTSILSQIDFSGRVVNNDHYLYWGRTTRTTDEGQEYIFNVVEQTEFIDDATFQPHRSSNPQHYIKRAAATKLTSAEKLMYICTDQLGIEQDFDQHPMPDGKLHIDGFLVCFDVSVSTQRILEDQWRFLEKLVSQLVKSKKPILLVATKCDRLDEQYIKELQAFASGKKVNLPVVETSANDNVNVSAAFLTLAQMIDKLKGKPKLVQFVEAAKQVKEHHQSAIKNYNSRLTKIVTDYHITWQVTSKLLDDYPEYVQLVDLLGANRAESYFREHIQRLKAAHIEGKIAQYISSLPNAFDSLIPDITDIEFLSWDEALLLLQKKPEFGLWFVELSDGVWTESSHINAVTDRRIPVEFLREFGPSHFQAHVQKLQVLRKKEEMKGVFCNMLENSSEVLPGRPWEDAQSFFIDKECSQMLCEQERISIYQECQGKIIDKIKDEYQELLLEHSETFADVDRNEAFNHDKIAEIYQDLEHDSRYKALKWVSAERDALILKHIFFVHHPTRESCFSKDKCTDLQIPLLLSNTIPKLISKSSESLINFNNADTFNVIIFGRDGLASKLGSEIKQQSTGNEFTVNGKVYELELKAMDGDVTGFANIMQSNVFQPSGCLCVFNSLESLNYIMDSLGRVNSCASFIKKDGLLSCIPVTLMLANQKDVTNRKLPLLRQQAQQAANKLQVSFIDCPSEMSSPKQFHETQIKHALSQIINACQNTTLLPDPFSSPESGVPDVNITMCLMCGDPFNIDTVLMPFLEFCSSGHSTDNDCINLEMSLGMQNKKMKVSVISYHAAMLKREELIHGYILVYSAKRKASFAMLRAFLSDVTDVIPVLLVAITDSSAEFFENALAKELFTEGNHIANEIGAKFITASAQPHFHRQKEYLKTFFTEVLEKKTVVEDDYKSDRTLESSNETLHQASLPSLTSPSESDDDECQPQYSPTSDEAQLIPSTTPRVKSMDVEGNMNPLTCTNITSQDIERTRKSLPPPKPKPIVERPQVNKLDPKLLEKINDSISKGPVKLQGPPKAPVTLPEDSESTELPPLQDGKIWSMTKLFNRAKLVGPNGDSDDDSPFEQRLRVRQQVKRNHSYRFKSRTLLRKQVYPTDVIRRHAMLSDASDEEQGGSLAGEVRRGRKKKGSDSDPLLSPSECDHLGFDNPAAEFDAETSGNSGTKKKKGAKNKRKDKAKVSDTPKPPKAKTKSVPKVSYFGLPLKDLPLSPTKAVPVFIDKCVDFIEMNGLDTEGLYRVSGNKADQENIQLLFGQDHTVDFRSLGISVHSVTGALKSFFTALPEPLIPYEQQKSLADAVGIENEKDMITALQDVVKKLPQIHYDVFKFIITHLHRVYQHNQNNKMTSENLSICFWPTLMKPNFTDMASITATLVSRTPIQPFILHCPTIF</sequence>
<dbReference type="InterPro" id="IPR039007">
    <property type="entry name" value="pG1"/>
</dbReference>
<evidence type="ECO:0000313" key="8">
    <source>
        <dbReference type="Ensembl" id="ENSPMAP00000010630.1"/>
    </source>
</evidence>
<feature type="domain" description="PG1 pseudoGTPase" evidence="6">
    <location>
        <begin position="589"/>
        <end position="762"/>
    </location>
</feature>
<dbReference type="GO" id="GO:0005525">
    <property type="term" value="F:GTP binding"/>
    <property type="evidence" value="ECO:0007669"/>
    <property type="project" value="InterPro"/>
</dbReference>
<evidence type="ECO:0000256" key="3">
    <source>
        <dbReference type="ARBA" id="ARBA00022741"/>
    </source>
</evidence>
<dbReference type="SMART" id="SM00324">
    <property type="entry name" value="RhoGAP"/>
    <property type="match status" value="1"/>
</dbReference>
<keyword evidence="3" id="KW-0547">Nucleotide-binding</keyword>
<reference evidence="8" key="1">
    <citation type="submission" date="2025-08" db="UniProtKB">
        <authorList>
            <consortium name="Ensembl"/>
        </authorList>
    </citation>
    <scope>IDENTIFICATION</scope>
</reference>
<feature type="compositionally biased region" description="Polar residues" evidence="4">
    <location>
        <begin position="979"/>
        <end position="997"/>
    </location>
</feature>
<feature type="domain" description="Rho-GAP" evidence="5">
    <location>
        <begin position="1251"/>
        <end position="1439"/>
    </location>
</feature>
<dbReference type="Ensembl" id="ENSPMAT00000010676.1">
    <property type="protein sequence ID" value="ENSPMAP00000010630.1"/>
    <property type="gene ID" value="ENSPMAG00000009666.1"/>
</dbReference>
<dbReference type="Pfam" id="PF19518">
    <property type="entry name" value="RhoGAP_pG1_pG2"/>
    <property type="match status" value="1"/>
</dbReference>
<dbReference type="PANTHER" id="PTHR46005:SF4">
    <property type="entry name" value="RHO GTPASE-ACTIVATING PROTEIN 190"/>
    <property type="match status" value="1"/>
</dbReference>
<dbReference type="InterPro" id="IPR008936">
    <property type="entry name" value="Rho_GTPase_activation_prot"/>
</dbReference>
<evidence type="ECO:0000259" key="5">
    <source>
        <dbReference type="PROSITE" id="PS50238"/>
    </source>
</evidence>
<evidence type="ECO:0000256" key="4">
    <source>
        <dbReference type="SAM" id="MobiDB-lite"/>
    </source>
</evidence>
<dbReference type="Pfam" id="PF00620">
    <property type="entry name" value="RhoGAP"/>
    <property type="match status" value="1"/>
</dbReference>
<organism evidence="8">
    <name type="scientific">Petromyzon marinus</name>
    <name type="common">Sea lamprey</name>
    <dbReference type="NCBI Taxonomy" id="7757"/>
    <lineage>
        <taxon>Eukaryota</taxon>
        <taxon>Metazoa</taxon>
        <taxon>Chordata</taxon>
        <taxon>Craniata</taxon>
        <taxon>Vertebrata</taxon>
        <taxon>Cyclostomata</taxon>
        <taxon>Hyperoartia</taxon>
        <taxon>Petromyzontiformes</taxon>
        <taxon>Petromyzontidae</taxon>
        <taxon>Petromyzon</taxon>
    </lineage>
</organism>
<feature type="domain" description="PG2 pseudoGTPase" evidence="7">
    <location>
        <begin position="778"/>
        <end position="940"/>
    </location>
</feature>
<keyword evidence="1" id="KW-0343">GTPase activation</keyword>
<evidence type="ECO:0000256" key="2">
    <source>
        <dbReference type="ARBA" id="ARBA00022737"/>
    </source>
</evidence>
<dbReference type="InterPro" id="IPR032835">
    <property type="entry name" value="RhoGAP-FF1"/>
</dbReference>
<dbReference type="GO" id="GO:0005829">
    <property type="term" value="C:cytosol"/>
    <property type="evidence" value="ECO:0007669"/>
    <property type="project" value="TreeGrafter"/>
</dbReference>
<dbReference type="GO" id="GO:0050770">
    <property type="term" value="P:regulation of axonogenesis"/>
    <property type="evidence" value="ECO:0007669"/>
    <property type="project" value="TreeGrafter"/>
</dbReference>
<dbReference type="OMA" id="NFTDMAS"/>
<dbReference type="GeneTree" id="ENSGT00940000154553"/>
<dbReference type="STRING" id="7757.ENSPMAP00000010630"/>
<dbReference type="Gene3D" id="1.10.10.440">
    <property type="entry name" value="FF domain"/>
    <property type="match status" value="2"/>
</dbReference>
<dbReference type="Gene3D" id="3.40.50.300">
    <property type="entry name" value="P-loop containing nucleotide triphosphate hydrolases"/>
    <property type="match status" value="1"/>
</dbReference>
<name>S4RZI9_PETMA</name>
<dbReference type="HOGENOM" id="CLU_004268_0_0_1"/>
<dbReference type="InterPro" id="IPR036517">
    <property type="entry name" value="FF_domain_sf"/>
</dbReference>
<accession>S4RZI9</accession>
<proteinExistence type="predicted"/>
<dbReference type="GO" id="GO:0005096">
    <property type="term" value="F:GTPase activator activity"/>
    <property type="evidence" value="ECO:0007669"/>
    <property type="project" value="UniProtKB-KW"/>
</dbReference>
<keyword evidence="2" id="KW-0677">Repeat</keyword>
<dbReference type="InterPro" id="IPR057284">
    <property type="entry name" value="FF_RHG35_4th"/>
</dbReference>
<dbReference type="InterPro" id="IPR002713">
    <property type="entry name" value="FF_domain"/>
</dbReference>
<dbReference type="Pfam" id="PF00071">
    <property type="entry name" value="Ras"/>
    <property type="match status" value="1"/>
</dbReference>
<feature type="compositionally biased region" description="Polar residues" evidence="4">
    <location>
        <begin position="952"/>
        <end position="970"/>
    </location>
</feature>
<dbReference type="SUPFAM" id="SSF48350">
    <property type="entry name" value="GTPase activation domain, GAP"/>
    <property type="match status" value="1"/>
</dbReference>
<dbReference type="GO" id="GO:0007266">
    <property type="term" value="P:Rho protein signal transduction"/>
    <property type="evidence" value="ECO:0007669"/>
    <property type="project" value="TreeGrafter"/>
</dbReference>
<dbReference type="SMART" id="SM00441">
    <property type="entry name" value="FF"/>
    <property type="match status" value="3"/>
</dbReference>
<feature type="region of interest" description="Disordered" evidence="4">
    <location>
        <begin position="1155"/>
        <end position="1243"/>
    </location>
</feature>
<protein>
    <submittedName>
        <fullName evidence="8">Rho GTPase activating protein 5</fullName>
    </submittedName>
</protein>
<reference evidence="8" key="2">
    <citation type="submission" date="2025-09" db="UniProtKB">
        <authorList>
            <consortium name="Ensembl"/>
        </authorList>
    </citation>
    <scope>IDENTIFICATION</scope>
</reference>
<evidence type="ECO:0000256" key="1">
    <source>
        <dbReference type="ARBA" id="ARBA00022468"/>
    </source>
</evidence>
<dbReference type="PROSITE" id="PS51852">
    <property type="entry name" value="PG1"/>
    <property type="match status" value="1"/>
</dbReference>
<feature type="region of interest" description="Disordered" evidence="4">
    <location>
        <begin position="951"/>
        <end position="1038"/>
    </location>
</feature>
<evidence type="ECO:0000259" key="6">
    <source>
        <dbReference type="PROSITE" id="PS51852"/>
    </source>
</evidence>
<evidence type="ECO:0000259" key="7">
    <source>
        <dbReference type="PROSITE" id="PS51853"/>
    </source>
</evidence>
<dbReference type="PROSITE" id="PS51853">
    <property type="entry name" value="PG2"/>
    <property type="match status" value="1"/>
</dbReference>
<dbReference type="InterPro" id="IPR045786">
    <property type="entry name" value="RhoGAP_pG1_pG2"/>
</dbReference>
<dbReference type="InterPro" id="IPR001806">
    <property type="entry name" value="Small_GTPase"/>
</dbReference>
<dbReference type="InterPro" id="IPR039006">
    <property type="entry name" value="RhoGAP_pG2"/>
</dbReference>
<dbReference type="InterPro" id="IPR000198">
    <property type="entry name" value="RhoGAP_dom"/>
</dbReference>
<dbReference type="SUPFAM" id="SSF52540">
    <property type="entry name" value="P-loop containing nucleoside triphosphate hydrolases"/>
    <property type="match status" value="1"/>
</dbReference>
<dbReference type="SMART" id="SM00173">
    <property type="entry name" value="RAS"/>
    <property type="match status" value="1"/>
</dbReference>
<feature type="compositionally biased region" description="Polar residues" evidence="4">
    <location>
        <begin position="1008"/>
        <end position="1018"/>
    </location>
</feature>
<dbReference type="GO" id="GO:0008361">
    <property type="term" value="P:regulation of cell size"/>
    <property type="evidence" value="ECO:0007669"/>
    <property type="project" value="TreeGrafter"/>
</dbReference>
<dbReference type="CDD" id="cd00882">
    <property type="entry name" value="Ras_like_GTPase"/>
    <property type="match status" value="1"/>
</dbReference>
<dbReference type="PRINTS" id="PR00449">
    <property type="entry name" value="RASTRNSFRMNG"/>
</dbReference>
<dbReference type="Pfam" id="PF16512">
    <property type="entry name" value="RhoGAP-FF1"/>
    <property type="match status" value="1"/>
</dbReference>
<dbReference type="InterPro" id="IPR027417">
    <property type="entry name" value="P-loop_NTPase"/>
</dbReference>
<feature type="compositionally biased region" description="Basic residues" evidence="4">
    <location>
        <begin position="1213"/>
        <end position="1226"/>
    </location>
</feature>
<dbReference type="GO" id="GO:0003924">
    <property type="term" value="F:GTPase activity"/>
    <property type="evidence" value="ECO:0007669"/>
    <property type="project" value="InterPro"/>
</dbReference>
<dbReference type="Pfam" id="PF23083">
    <property type="entry name" value="FF_RHG35_4th"/>
    <property type="match status" value="1"/>
</dbReference>
<dbReference type="PANTHER" id="PTHR46005">
    <property type="entry name" value="RHO GTPASE-ACTIVATING PROTEIN 190"/>
    <property type="match status" value="1"/>
</dbReference>
<feature type="region of interest" description="Disordered" evidence="4">
    <location>
        <begin position="1057"/>
        <end position="1085"/>
    </location>
</feature>
<dbReference type="InterPro" id="IPR051978">
    <property type="entry name" value="Rho-GAP_domain"/>
</dbReference>
<dbReference type="SMART" id="SM00175">
    <property type="entry name" value="RAB"/>
    <property type="match status" value="1"/>
</dbReference>
<dbReference type="PROSITE" id="PS50238">
    <property type="entry name" value="RHOGAP"/>
    <property type="match status" value="1"/>
</dbReference>
<dbReference type="Gene3D" id="1.10.555.10">
    <property type="entry name" value="Rho GTPase activation protein"/>
    <property type="match status" value="1"/>
</dbReference>